<evidence type="ECO:0000259" key="3">
    <source>
        <dbReference type="Pfam" id="PF00501"/>
    </source>
</evidence>
<evidence type="ECO:0000313" key="6">
    <source>
        <dbReference type="Proteomes" id="UP001500449"/>
    </source>
</evidence>
<dbReference type="InterPro" id="IPR042099">
    <property type="entry name" value="ANL_N_sf"/>
</dbReference>
<proteinExistence type="inferred from homology"/>
<evidence type="ECO:0000256" key="1">
    <source>
        <dbReference type="ARBA" id="ARBA00006432"/>
    </source>
</evidence>
<dbReference type="Pfam" id="PF13193">
    <property type="entry name" value="AMP-binding_C"/>
    <property type="match status" value="1"/>
</dbReference>
<dbReference type="RefSeq" id="WP_344422993.1">
    <property type="nucleotide sequence ID" value="NZ_BAAAQK010000022.1"/>
</dbReference>
<comment type="similarity">
    <text evidence="1">Belongs to the ATP-dependent AMP-binding enzyme family.</text>
</comment>
<evidence type="ECO:0000259" key="4">
    <source>
        <dbReference type="Pfam" id="PF13193"/>
    </source>
</evidence>
<dbReference type="GO" id="GO:0016874">
    <property type="term" value="F:ligase activity"/>
    <property type="evidence" value="ECO:0007669"/>
    <property type="project" value="UniProtKB-KW"/>
</dbReference>
<dbReference type="PANTHER" id="PTHR43201:SF5">
    <property type="entry name" value="MEDIUM-CHAIN ACYL-COA LIGASE ACSF2, MITOCHONDRIAL"/>
    <property type="match status" value="1"/>
</dbReference>
<dbReference type="PANTHER" id="PTHR43201">
    <property type="entry name" value="ACYL-COA SYNTHETASE"/>
    <property type="match status" value="1"/>
</dbReference>
<organism evidence="5 6">
    <name type="scientific">Pseudonocardia ailaonensis</name>
    <dbReference type="NCBI Taxonomy" id="367279"/>
    <lineage>
        <taxon>Bacteria</taxon>
        <taxon>Bacillati</taxon>
        <taxon>Actinomycetota</taxon>
        <taxon>Actinomycetes</taxon>
        <taxon>Pseudonocardiales</taxon>
        <taxon>Pseudonocardiaceae</taxon>
        <taxon>Pseudonocardia</taxon>
    </lineage>
</organism>
<dbReference type="SUPFAM" id="SSF56801">
    <property type="entry name" value="Acetyl-CoA synthetase-like"/>
    <property type="match status" value="1"/>
</dbReference>
<dbReference type="InterPro" id="IPR020845">
    <property type="entry name" value="AMP-binding_CS"/>
</dbReference>
<evidence type="ECO:0000256" key="2">
    <source>
        <dbReference type="ARBA" id="ARBA00022598"/>
    </source>
</evidence>
<keyword evidence="2 5" id="KW-0436">Ligase</keyword>
<gene>
    <name evidence="5" type="ORF">GCM10009836_54160</name>
</gene>
<dbReference type="Gene3D" id="3.30.300.30">
    <property type="match status" value="1"/>
</dbReference>
<dbReference type="EMBL" id="BAAAQK010000022">
    <property type="protein sequence ID" value="GAA1866897.1"/>
    <property type="molecule type" value="Genomic_DNA"/>
</dbReference>
<dbReference type="PROSITE" id="PS00455">
    <property type="entry name" value="AMP_BINDING"/>
    <property type="match status" value="1"/>
</dbReference>
<dbReference type="InterPro" id="IPR045851">
    <property type="entry name" value="AMP-bd_C_sf"/>
</dbReference>
<feature type="domain" description="AMP-binding enzyme C-terminal" evidence="4">
    <location>
        <begin position="406"/>
        <end position="480"/>
    </location>
</feature>
<comment type="caution">
    <text evidence="5">The sequence shown here is derived from an EMBL/GenBank/DDBJ whole genome shotgun (WGS) entry which is preliminary data.</text>
</comment>
<evidence type="ECO:0000313" key="5">
    <source>
        <dbReference type="EMBL" id="GAA1866897.1"/>
    </source>
</evidence>
<dbReference type="InterPro" id="IPR025110">
    <property type="entry name" value="AMP-bd_C"/>
</dbReference>
<dbReference type="Gene3D" id="3.40.50.12780">
    <property type="entry name" value="N-terminal domain of ligase-like"/>
    <property type="match status" value="1"/>
</dbReference>
<dbReference type="CDD" id="cd04433">
    <property type="entry name" value="AFD_class_I"/>
    <property type="match status" value="1"/>
</dbReference>
<keyword evidence="6" id="KW-1185">Reference proteome</keyword>
<sequence length="497" mass="52687">MPISLITDMAAETLGDRVALGRSRDGLTHTALRRAALGGAGLVAASGHRSVAFVGVNGPVVAALLFASAYAGVPFTPLNYRLSAEALRVQLDRLDDPLVVTDAAFRGVVGDRRARPSEDWIADALAAPEHEPTAWDDDATAVVLFTSGTTSEPKRVLLRHANLLSYVLQTVEFASADPQDAILVSVPPYHIAGMGTILSNVYSGRRMVHLPAFAPGAWLDLVRAERITNAMLVPTMLSRLVDELGGAEAGTSSLRQLAYGGARMPRPVLEGALRAFPGVGFTNAYGLTETSSTIAVLGPDDHREALAATDPAAAARLASVGRPVPGVEIEVRGDGGRVLPAGEVGEVWVRGPQVSGEYVGLGSVLDEQGWFPTRDQGHLDAEGFLFVGGRSDDTIIRGGENIAPAEIEDQLVLHASVKDVAVVGLPDDEWGERLVAVVVPAAPIEDVDELTRWVKARVRGSRTPDEIRFADELPYNPTGKLLRRELRARLIAAGGES</sequence>
<name>A0ABN2NJU3_9PSEU</name>
<feature type="domain" description="AMP-dependent synthetase/ligase" evidence="3">
    <location>
        <begin position="10"/>
        <end position="358"/>
    </location>
</feature>
<protein>
    <submittedName>
        <fullName evidence="5">Fatty acid--CoA ligase family protein</fullName>
    </submittedName>
</protein>
<dbReference type="InterPro" id="IPR000873">
    <property type="entry name" value="AMP-dep_synth/lig_dom"/>
</dbReference>
<accession>A0ABN2NJU3</accession>
<dbReference type="Proteomes" id="UP001500449">
    <property type="component" value="Unassembled WGS sequence"/>
</dbReference>
<dbReference type="Pfam" id="PF00501">
    <property type="entry name" value="AMP-binding"/>
    <property type="match status" value="1"/>
</dbReference>
<reference evidence="5 6" key="1">
    <citation type="journal article" date="2019" name="Int. J. Syst. Evol. Microbiol.">
        <title>The Global Catalogue of Microorganisms (GCM) 10K type strain sequencing project: providing services to taxonomists for standard genome sequencing and annotation.</title>
        <authorList>
            <consortium name="The Broad Institute Genomics Platform"/>
            <consortium name="The Broad Institute Genome Sequencing Center for Infectious Disease"/>
            <person name="Wu L."/>
            <person name="Ma J."/>
        </authorList>
    </citation>
    <scope>NUCLEOTIDE SEQUENCE [LARGE SCALE GENOMIC DNA]</scope>
    <source>
        <strain evidence="5 6">JCM 16009</strain>
    </source>
</reference>